<dbReference type="PANTHER" id="PTHR24220">
    <property type="entry name" value="IMPORT ATP-BINDING PROTEIN"/>
    <property type="match status" value="1"/>
</dbReference>
<evidence type="ECO:0000256" key="3">
    <source>
        <dbReference type="ARBA" id="ARBA00022475"/>
    </source>
</evidence>
<dbReference type="SUPFAM" id="SSF52540">
    <property type="entry name" value="P-loop containing nucleoside triphosphate hydrolases"/>
    <property type="match status" value="1"/>
</dbReference>
<evidence type="ECO:0000256" key="6">
    <source>
        <dbReference type="ARBA" id="ARBA00022840"/>
    </source>
</evidence>
<evidence type="ECO:0000256" key="8">
    <source>
        <dbReference type="ARBA" id="ARBA00023306"/>
    </source>
</evidence>
<evidence type="ECO:0000313" key="12">
    <source>
        <dbReference type="Proteomes" id="UP000318834"/>
    </source>
</evidence>
<evidence type="ECO:0000256" key="5">
    <source>
        <dbReference type="ARBA" id="ARBA00022741"/>
    </source>
</evidence>
<keyword evidence="5 9" id="KW-0547">Nucleotide-binding</keyword>
<dbReference type="PANTHER" id="PTHR24220:SF470">
    <property type="entry name" value="CELL DIVISION ATP-BINDING PROTEIN FTSE"/>
    <property type="match status" value="1"/>
</dbReference>
<comment type="subunit">
    <text evidence="9">Homodimer. Forms a membrane-associated complex with FtsX.</text>
</comment>
<reference evidence="11 12" key="1">
    <citation type="journal article" date="2019" name="Nat. Microbiol.">
        <title>Mediterranean grassland soil C-N compound turnover is dependent on rainfall and depth, and is mediated by genomically divergent microorganisms.</title>
        <authorList>
            <person name="Diamond S."/>
            <person name="Andeer P.F."/>
            <person name="Li Z."/>
            <person name="Crits-Christoph A."/>
            <person name="Burstein D."/>
            <person name="Anantharaman K."/>
            <person name="Lane K.R."/>
            <person name="Thomas B.C."/>
            <person name="Pan C."/>
            <person name="Northen T.R."/>
            <person name="Banfield J.F."/>
        </authorList>
    </citation>
    <scope>NUCLEOTIDE SEQUENCE [LARGE SCALE GENOMIC DNA]</scope>
    <source>
        <strain evidence="11">NP_8</strain>
    </source>
</reference>
<comment type="subcellular location">
    <subcellularLocation>
        <location evidence="9">Cell membrane</location>
        <topology evidence="9">Peripheral membrane protein</topology>
        <orientation evidence="9">Cytoplasmic side</orientation>
    </subcellularLocation>
</comment>
<feature type="domain" description="ABC transporter" evidence="10">
    <location>
        <begin position="2"/>
        <end position="228"/>
    </location>
</feature>
<dbReference type="InterPro" id="IPR027417">
    <property type="entry name" value="P-loop_NTPase"/>
</dbReference>
<dbReference type="Gene3D" id="3.40.50.300">
    <property type="entry name" value="P-loop containing nucleotide triphosphate hydrolases"/>
    <property type="match status" value="1"/>
</dbReference>
<keyword evidence="6 9" id="KW-0067">ATP-binding</keyword>
<keyword evidence="7 9" id="KW-0472">Membrane</keyword>
<dbReference type="SMART" id="SM00382">
    <property type="entry name" value="AAA"/>
    <property type="match status" value="1"/>
</dbReference>
<dbReference type="GO" id="GO:0016887">
    <property type="term" value="F:ATP hydrolysis activity"/>
    <property type="evidence" value="ECO:0007669"/>
    <property type="project" value="InterPro"/>
</dbReference>
<evidence type="ECO:0000256" key="1">
    <source>
        <dbReference type="ARBA" id="ARBA00005417"/>
    </source>
</evidence>
<dbReference type="InterPro" id="IPR017871">
    <property type="entry name" value="ABC_transporter-like_CS"/>
</dbReference>
<dbReference type="InterPro" id="IPR005286">
    <property type="entry name" value="Cell_div_FtsE"/>
</dbReference>
<evidence type="ECO:0000259" key="10">
    <source>
        <dbReference type="PROSITE" id="PS50893"/>
    </source>
</evidence>
<dbReference type="InterPro" id="IPR003439">
    <property type="entry name" value="ABC_transporter-like_ATP-bd"/>
</dbReference>
<accession>A0A537J005</accession>
<dbReference type="InterPro" id="IPR015854">
    <property type="entry name" value="ABC_transpr_LolD-like"/>
</dbReference>
<dbReference type="InterPro" id="IPR003593">
    <property type="entry name" value="AAA+_ATPase"/>
</dbReference>
<proteinExistence type="inferred from homology"/>
<dbReference type="GO" id="GO:0005524">
    <property type="term" value="F:ATP binding"/>
    <property type="evidence" value="ECO:0007669"/>
    <property type="project" value="UniProtKB-UniRule"/>
</dbReference>
<keyword evidence="3 9" id="KW-1003">Cell membrane</keyword>
<dbReference type="PROSITE" id="PS50893">
    <property type="entry name" value="ABC_TRANSPORTER_2"/>
    <property type="match status" value="1"/>
</dbReference>
<evidence type="ECO:0000256" key="9">
    <source>
        <dbReference type="RuleBase" id="RU365094"/>
    </source>
</evidence>
<protein>
    <recommendedName>
        <fullName evidence="2 9">Cell division ATP-binding protein FtsE</fullName>
    </recommendedName>
</protein>
<comment type="similarity">
    <text evidence="1 9">Belongs to the ABC transporter superfamily.</text>
</comment>
<dbReference type="NCBIfam" id="TIGR02673">
    <property type="entry name" value="FtsE"/>
    <property type="match status" value="1"/>
</dbReference>
<evidence type="ECO:0000313" key="11">
    <source>
        <dbReference type="EMBL" id="TMI76853.1"/>
    </source>
</evidence>
<comment type="function">
    <text evidence="9">Part of the ABC transporter FtsEX involved in cellular division.</text>
</comment>
<evidence type="ECO:0000256" key="7">
    <source>
        <dbReference type="ARBA" id="ARBA00023136"/>
    </source>
</evidence>
<dbReference type="FunFam" id="3.40.50.300:FF:000056">
    <property type="entry name" value="Cell division ATP-binding protein FtsE"/>
    <property type="match status" value="1"/>
</dbReference>
<dbReference type="Pfam" id="PF00005">
    <property type="entry name" value="ABC_tran"/>
    <property type="match status" value="1"/>
</dbReference>
<dbReference type="GO" id="GO:0022857">
    <property type="term" value="F:transmembrane transporter activity"/>
    <property type="evidence" value="ECO:0007669"/>
    <property type="project" value="TreeGrafter"/>
</dbReference>
<dbReference type="AlphaFoldDB" id="A0A537J005"/>
<gene>
    <name evidence="9 11" type="primary">ftsE</name>
    <name evidence="11" type="ORF">E6H05_02290</name>
</gene>
<comment type="caution">
    <text evidence="11">The sequence shown here is derived from an EMBL/GenBank/DDBJ whole genome shotgun (WGS) entry which is preliminary data.</text>
</comment>
<dbReference type="PROSITE" id="PS00211">
    <property type="entry name" value="ABC_TRANSPORTER_1"/>
    <property type="match status" value="1"/>
</dbReference>
<dbReference type="GO" id="GO:0051301">
    <property type="term" value="P:cell division"/>
    <property type="evidence" value="ECO:0007669"/>
    <property type="project" value="UniProtKB-UniRule"/>
</dbReference>
<name>A0A537J005_9BACT</name>
<organism evidence="11 12">
    <name type="scientific">Candidatus Segetimicrobium genomatis</name>
    <dbReference type="NCBI Taxonomy" id="2569760"/>
    <lineage>
        <taxon>Bacteria</taxon>
        <taxon>Bacillati</taxon>
        <taxon>Candidatus Sysuimicrobiota</taxon>
        <taxon>Candidatus Sysuimicrobiia</taxon>
        <taxon>Candidatus Sysuimicrobiales</taxon>
        <taxon>Candidatus Segetimicrobiaceae</taxon>
        <taxon>Candidatus Segetimicrobium</taxon>
    </lineage>
</organism>
<evidence type="ECO:0000256" key="4">
    <source>
        <dbReference type="ARBA" id="ARBA00022618"/>
    </source>
</evidence>
<dbReference type="GO" id="GO:0005886">
    <property type="term" value="C:plasma membrane"/>
    <property type="evidence" value="ECO:0007669"/>
    <property type="project" value="UniProtKB-SubCell"/>
</dbReference>
<keyword evidence="8 9" id="KW-0131">Cell cycle</keyword>
<evidence type="ECO:0000256" key="2">
    <source>
        <dbReference type="ARBA" id="ARBA00020019"/>
    </source>
</evidence>
<dbReference type="EMBL" id="VBAP01000009">
    <property type="protein sequence ID" value="TMI76853.1"/>
    <property type="molecule type" value="Genomic_DNA"/>
</dbReference>
<keyword evidence="4 9" id="KW-0132">Cell division</keyword>
<sequence>MVQLDGVTKVFPNGVVALRQVSLRIEPGEFVFVVGPTGTGKSTLLRLVYRDELPTSGRVVVYRRDISRLRSRGVALLRRRLGVVFQDFKLLPARTAYDNVAFALRVIGTPSPEIRPRVLRALALVGLDDRATAMPVELSGGEQQRVSIARAIVNDPPLLLADEPTGNLDPGSSWEIIQLLSQINMRGTTVIVTTHNKTIVDVLRRRVIQLAGGQVVRDQIHGLYAVEA</sequence>
<dbReference type="Proteomes" id="UP000318834">
    <property type="component" value="Unassembled WGS sequence"/>
</dbReference>